<reference evidence="1 2" key="1">
    <citation type="submission" date="2023-05" db="EMBL/GenBank/DDBJ databases">
        <title>Marinobacter albus sp. nov., a marine bacterium isolated from sand in a coastal intertidal zone of huludao.</title>
        <authorList>
            <person name="Deng T."/>
        </authorList>
    </citation>
    <scope>NUCLEOTIDE SEQUENCE [LARGE SCALE GENOMIC DNA]</scope>
    <source>
        <strain evidence="1 2">M216</strain>
    </source>
</reference>
<sequence>MPPRDQPANEAELALGREAAIQGAIELLLRSRRLLLAMIARFYQKRNGEPSTLDELASLIGEGPSDIARLRDLEQRPDSWWNHLDQLEMSQSRPPVNRKSVSEENIIAVSADTGPDRSAQALRRTLGAMKNFADDLEEQHSEW</sequence>
<comment type="caution">
    <text evidence="1">The sequence shown here is derived from an EMBL/GenBank/DDBJ whole genome shotgun (WGS) entry which is preliminary data.</text>
</comment>
<dbReference type="InterPro" id="IPR046493">
    <property type="entry name" value="DUF6586"/>
</dbReference>
<protein>
    <submittedName>
        <fullName evidence="1">Uncharacterized protein</fullName>
    </submittedName>
</protein>
<gene>
    <name evidence="1" type="ORF">QQF73_06930</name>
</gene>
<proteinExistence type="predicted"/>
<organism evidence="1 2">
    <name type="scientific">Marinobacter albus</name>
    <dbReference type="NCBI Taxonomy" id="3030833"/>
    <lineage>
        <taxon>Bacteria</taxon>
        <taxon>Pseudomonadati</taxon>
        <taxon>Pseudomonadota</taxon>
        <taxon>Gammaproteobacteria</taxon>
        <taxon>Pseudomonadales</taxon>
        <taxon>Marinobacteraceae</taxon>
        <taxon>Marinobacter</taxon>
    </lineage>
</organism>
<name>A0ABT7HAF7_9GAMM</name>
<accession>A0ABT7HAF7</accession>
<evidence type="ECO:0000313" key="1">
    <source>
        <dbReference type="EMBL" id="MDK9557355.1"/>
    </source>
</evidence>
<keyword evidence="2" id="KW-1185">Reference proteome</keyword>
<evidence type="ECO:0000313" key="2">
    <source>
        <dbReference type="Proteomes" id="UP001223547"/>
    </source>
</evidence>
<dbReference type="EMBL" id="JASSQD010000001">
    <property type="protein sequence ID" value="MDK9557355.1"/>
    <property type="molecule type" value="Genomic_DNA"/>
</dbReference>
<dbReference type="Pfam" id="PF20227">
    <property type="entry name" value="DUF6586"/>
    <property type="match status" value="1"/>
</dbReference>
<dbReference type="Proteomes" id="UP001223547">
    <property type="component" value="Unassembled WGS sequence"/>
</dbReference>